<dbReference type="HOGENOM" id="CLU_116126_1_0_2"/>
<dbReference type="Proteomes" id="UP000006565">
    <property type="component" value="Chromosome"/>
</dbReference>
<dbReference type="AlphaFoldDB" id="E1RFY6"/>
<keyword evidence="1" id="KW-0812">Transmembrane</keyword>
<organism evidence="3 4">
    <name type="scientific">Methanolacinia petrolearia (strain DSM 11571 / OCM 486 / SEBR 4847)</name>
    <name type="common">Methanoplanus petrolearius</name>
    <dbReference type="NCBI Taxonomy" id="679926"/>
    <lineage>
        <taxon>Archaea</taxon>
        <taxon>Methanobacteriati</taxon>
        <taxon>Methanobacteriota</taxon>
        <taxon>Stenosarchaea group</taxon>
        <taxon>Methanomicrobia</taxon>
        <taxon>Methanomicrobiales</taxon>
        <taxon>Methanomicrobiaceae</taxon>
        <taxon>Methanolacinia</taxon>
    </lineage>
</organism>
<keyword evidence="4" id="KW-1185">Reference proteome</keyword>
<evidence type="ECO:0000256" key="1">
    <source>
        <dbReference type="SAM" id="Phobius"/>
    </source>
</evidence>
<feature type="transmembrane region" description="Helical" evidence="1">
    <location>
        <begin position="12"/>
        <end position="33"/>
    </location>
</feature>
<gene>
    <name evidence="3" type="ordered locus">Mpet_0364</name>
</gene>
<sequence length="165" mass="17679">MILKTEDAVSPVIGVMLMIVVTIIIAAVVSGFAGGYSDEDRKAPTAIISCKATDNGLLFTHESGDFVDLVDCNIILTNGEDTRSFAGISELEKVDPIYSYSKDTQITTGNQFYLTADSDGNGSGVDGAYLGWEDPDFYLTTDEIGTYKIIDRESGQIISEGVIAI</sequence>
<keyword evidence="1" id="KW-1133">Transmembrane helix</keyword>
<dbReference type="Pfam" id="PF07790">
    <property type="entry name" value="Pilin_N"/>
    <property type="match status" value="1"/>
</dbReference>
<evidence type="ECO:0000313" key="3">
    <source>
        <dbReference type="EMBL" id="ADN35138.1"/>
    </source>
</evidence>
<evidence type="ECO:0000259" key="2">
    <source>
        <dbReference type="Pfam" id="PF07790"/>
    </source>
</evidence>
<name>E1RFY6_METP4</name>
<dbReference type="InterPro" id="IPR012859">
    <property type="entry name" value="Pilin_N_archaeal"/>
</dbReference>
<dbReference type="RefSeq" id="WP_013328317.1">
    <property type="nucleotide sequence ID" value="NC_014507.1"/>
</dbReference>
<dbReference type="STRING" id="679926.Mpet_0364"/>
<dbReference type="KEGG" id="mpi:Mpet_0364"/>
<dbReference type="OrthoDB" id="111571at2157"/>
<evidence type="ECO:0000313" key="4">
    <source>
        <dbReference type="Proteomes" id="UP000006565"/>
    </source>
</evidence>
<dbReference type="InterPro" id="IPR013373">
    <property type="entry name" value="Flagellin/pilin_N_arc"/>
</dbReference>
<dbReference type="NCBIfam" id="TIGR02537">
    <property type="entry name" value="arch_flag_Nterm"/>
    <property type="match status" value="1"/>
</dbReference>
<accession>E1RFY6</accession>
<dbReference type="EMBL" id="CP002117">
    <property type="protein sequence ID" value="ADN35138.1"/>
    <property type="molecule type" value="Genomic_DNA"/>
</dbReference>
<reference evidence="3 4" key="1">
    <citation type="journal article" date="2010" name="Stand. Genomic Sci.">
        <title>Complete genome sequence of Methanoplanus petrolearius type strain (SEBR 4847).</title>
        <authorList>
            <person name="Brambilla E."/>
            <person name="Djao O.D."/>
            <person name="Daligault H."/>
            <person name="Lapidus A."/>
            <person name="Lucas S."/>
            <person name="Hammon N."/>
            <person name="Nolan M."/>
            <person name="Tice H."/>
            <person name="Cheng J.F."/>
            <person name="Han C."/>
            <person name="Tapia R."/>
            <person name="Goodwin L."/>
            <person name="Pitluck S."/>
            <person name="Liolios K."/>
            <person name="Ivanova N."/>
            <person name="Mavromatis K."/>
            <person name="Mikhailova N."/>
            <person name="Pati A."/>
            <person name="Chen A."/>
            <person name="Palaniappan K."/>
            <person name="Land M."/>
            <person name="Hauser L."/>
            <person name="Chang Y.J."/>
            <person name="Jeffries C.D."/>
            <person name="Rohde M."/>
            <person name="Spring S."/>
            <person name="Sikorski J."/>
            <person name="Goker M."/>
            <person name="Woyke T."/>
            <person name="Bristow J."/>
            <person name="Eisen J.A."/>
            <person name="Markowitz V."/>
            <person name="Hugenholtz P."/>
            <person name="Kyrpides N.C."/>
            <person name="Klenk H.P."/>
        </authorList>
    </citation>
    <scope>NUCLEOTIDE SEQUENCE [LARGE SCALE GENOMIC DNA]</scope>
    <source>
        <strain evidence="4">DSM 11571 / OCM 486 / SEBR 4847</strain>
    </source>
</reference>
<keyword evidence="1" id="KW-0472">Membrane</keyword>
<dbReference type="eggNOG" id="arCOG02421">
    <property type="taxonomic scope" value="Archaea"/>
</dbReference>
<feature type="domain" description="Archaeal Type IV pilin N-terminal" evidence="2">
    <location>
        <begin position="7"/>
        <end position="78"/>
    </location>
</feature>
<protein>
    <recommendedName>
        <fullName evidence="2">Archaeal Type IV pilin N-terminal domain-containing protein</fullName>
    </recommendedName>
</protein>
<dbReference type="GeneID" id="58788791"/>
<proteinExistence type="predicted"/>